<reference evidence="2" key="1">
    <citation type="submission" date="2014-05" db="EMBL/GenBank/DDBJ databases">
        <authorList>
            <person name="Urmite Genomes"/>
        </authorList>
    </citation>
    <scope>NUCLEOTIDE SEQUENCE</scope>
    <source>
        <strain evidence="2">DSM 44074</strain>
    </source>
</reference>
<name>A0AAV2WKW4_MYCNE</name>
<protein>
    <submittedName>
        <fullName evidence="2">Exonuclease V subunit alpha</fullName>
    </submittedName>
</protein>
<evidence type="ECO:0000259" key="1">
    <source>
        <dbReference type="Pfam" id="PF08751"/>
    </source>
</evidence>
<dbReference type="Pfam" id="PF08751">
    <property type="entry name" value="TrwC"/>
    <property type="match status" value="1"/>
</dbReference>
<dbReference type="SUPFAM" id="SSF55464">
    <property type="entry name" value="Origin of replication-binding domain, RBD-like"/>
    <property type="match status" value="1"/>
</dbReference>
<dbReference type="SUPFAM" id="SSF52540">
    <property type="entry name" value="P-loop containing nucleoside triphosphate hydrolases"/>
    <property type="match status" value="2"/>
</dbReference>
<dbReference type="InterPro" id="IPR014862">
    <property type="entry name" value="TrwC"/>
</dbReference>
<dbReference type="PANTHER" id="PTHR43788">
    <property type="entry name" value="DNA2/NAM7 HELICASE FAMILY MEMBER"/>
    <property type="match status" value="1"/>
</dbReference>
<dbReference type="Proteomes" id="UP000028864">
    <property type="component" value="Unassembled WGS sequence"/>
</dbReference>
<proteinExistence type="predicted"/>
<keyword evidence="2" id="KW-0269">Exonuclease</keyword>
<gene>
    <name evidence="2" type="ORF">BN1047_02781</name>
</gene>
<dbReference type="CDD" id="cd18809">
    <property type="entry name" value="SF1_C_RecD"/>
    <property type="match status" value="1"/>
</dbReference>
<feature type="domain" description="TrwC relaxase" evidence="1">
    <location>
        <begin position="10"/>
        <end position="430"/>
    </location>
</feature>
<dbReference type="Gene3D" id="3.40.50.300">
    <property type="entry name" value="P-loop containing nucleotide triphosphate hydrolases"/>
    <property type="match status" value="2"/>
</dbReference>
<dbReference type="RefSeq" id="WP_030133880.1">
    <property type="nucleotide sequence ID" value="NZ_JAKNRE010000025.1"/>
</dbReference>
<dbReference type="GO" id="GO:0004527">
    <property type="term" value="F:exonuclease activity"/>
    <property type="evidence" value="ECO:0007669"/>
    <property type="project" value="UniProtKB-KW"/>
</dbReference>
<sequence>MVMTLHKLTAGDGYLYLVRQVAAADDTQRGRSTLADYYSAKGEAPGRWLGRGLAALSETSGTDIDSHVRHDIWSVEAGSDVGEEQMRALFGEGLHPNADRIERFVAGRGVGSQRTAGRLGRKFYVRDGEPEFARRLAVAYREHNTAAGAQWNTTIDADLRARLRTGIAVDMFGEQYARPPADDRELSGFIARNTRARTTAVAGYDLTFSPVKSVSALWAIAPLTVAEKIETAHDAAVAEVLDWLQDHAAFTRLGTNGVAQVDTEGLIAAAFTHRDSRAGDPDLHTHIAVSNKVCHVDANGVRRWLALDGQPLHRTVVAASELYNTRLEAHLSSSLGVSFTEKSRGAGKRPVREIVGLPGELLSRWSSRRAMIEGRTAELAKQFQTDHGREPTHVEIIALAQQATLETREDKHEPRSLAQQRATWRNQAVEVLGRDGVQRMLADILDHPARQYRVPVTDDRWVSARADEIIATVAQNRATWQRHHVRAEALRVVRHHNVSHNVGLVDRITDTALSESFSVPHASVGDGLLGEPVALRRRDGASVYTRHGTQTFTSRDILAAERRILTAVARVDGRCATDLDVEFARADAELRGRTLNPGQVALVAEMATCGRRLALALAPAGTGKTTAMAALAHAWRSSGGHVLGLAPTAEAAIVLDEDLKSRTDTIDKYVHTIDQPANAQPSWFRRVGPDTLIIVDEAGKASTVGLDRLIADALSKGASVRLIGDDGQLSSISAGGVLRDIADATDALTLTEVVRFKSPAEAAAGLALHDADPAGIAFYIDHHRIHVGTEDTAADMAYRAWRDDLAAGTDSILLAPTNDIITTLNARARADRIATTPHAQHQPTVVLSDGLHASVGDTIRTRRNNRRIPIGRDDYVRNGYRYTITDVRPDGAIVAHHLRSGRHVTLPAGYLAEHVTLGYAATIDSAQGLTAGSRTTTGTCHIVGSDQLTRQHLYVAMTRGTDENHLYLSTAEADPHRLLSPKATHPDTAVDVLTRVLARDGAQVSATTAARQAADPATRLHAAADMFYDALGVAAEHHLGPRTRDHLDTLADTVLPELSTREAWPVLRRRLALHAVEGADPRQLLTDALAKGDIHNAADPAAVLDYRIDPAGAHSAGVGVLRWLPAIPDTLTHDPHWGNYLRRREALVEDLANDIRARARDWTHATAPAWAGPLITVNTALTAEIAVLRCATGIPDSDTRLTGAPQRPVRTRAVQTLLQRHAAAGISRHSADTTRWNDLIDHLDPRLRADAYWPQLATKLAHAARTTPHFRETLINAAHQKPLPDEQPAAALWWRIIGALSPTTTLATTHSRLRPAWLRDLDDTFGTALAETICADPAWPGLVAAISAADPHTWTPRDLLQLAAEHLNDDDEPIPAADYARLITYTVDAFTHRPALHPGAAEVPLPDDVPADPFEEEALFPPDPAYPAPALPHDCASYFDQEVLSADGGQVYEYGTGPIDGLRFEDLTTTPPDREPLVTIELLHSLQQQYRTASEQLKIIDTQIKADDGPAMNAAAEELARMRRQVDADRPYRHAVTEIVAQWSEADAAFNDALLMVKHTQNRLLSLRVDPDADELDIASAQADLAFHNEFLPETDPSAQFQPLLEKARAARAHAAGGKPIATERDIDALRNTARNDDRTARTALRVRCNTLTTQIKRAERDIARAFASAHAAAETTLEALREPAEAELDVLRAARHVDIDQAPLAIADSALISIDSAIAAQLTTLAAQPYLVGYLHADSSHPGTAAALHALRAGANNSDRKVLWLSTNENITDEDSRLDAADSTFTLDNSTDSLAEVLRAQGPHTIVLIDNPTHTHPGHLADVLRCVTANNARAIILDPSTSTPGPASSALRLLATTLPWATQLGPTDHRRAANPTPAITLAAGHDRTRLGNDWRHLLNDYDTATRAIRSAHRLQLTLSWNTPRHDREQDLDASIDD</sequence>
<accession>A0AAV2WKW4</accession>
<reference evidence="2" key="2">
    <citation type="submission" date="2015-09" db="EMBL/GenBank/DDBJ databases">
        <title>Draft genome sequence of Mycobacterium neoaurum DSM 44074.</title>
        <authorList>
            <person name="Croce O."/>
            <person name="Robert C."/>
            <person name="Raoult D."/>
            <person name="Drancourt M."/>
        </authorList>
    </citation>
    <scope>NUCLEOTIDE SEQUENCE</scope>
    <source>
        <strain evidence="2">DSM 44074</strain>
    </source>
</reference>
<dbReference type="EMBL" id="LK021338">
    <property type="protein sequence ID" value="CDQ44901.1"/>
    <property type="molecule type" value="Genomic_DNA"/>
</dbReference>
<dbReference type="Gene3D" id="2.30.30.940">
    <property type="match status" value="1"/>
</dbReference>
<keyword evidence="2" id="KW-0540">Nuclease</keyword>
<evidence type="ECO:0000313" key="2">
    <source>
        <dbReference type="EMBL" id="CDQ44901.1"/>
    </source>
</evidence>
<evidence type="ECO:0000313" key="3">
    <source>
        <dbReference type="Proteomes" id="UP000028864"/>
    </source>
</evidence>
<dbReference type="InterPro" id="IPR050534">
    <property type="entry name" value="Coronavir_polyprotein_1ab"/>
</dbReference>
<dbReference type="NCBIfam" id="NF041492">
    <property type="entry name" value="MobF"/>
    <property type="match status" value="1"/>
</dbReference>
<organism evidence="2 3">
    <name type="scientific">Mycolicibacterium neoaurum</name>
    <name type="common">Mycobacterium neoaurum</name>
    <dbReference type="NCBI Taxonomy" id="1795"/>
    <lineage>
        <taxon>Bacteria</taxon>
        <taxon>Bacillati</taxon>
        <taxon>Actinomycetota</taxon>
        <taxon>Actinomycetes</taxon>
        <taxon>Mycobacteriales</taxon>
        <taxon>Mycobacteriaceae</taxon>
        <taxon>Mycolicibacterium</taxon>
    </lineage>
</organism>
<keyword evidence="2" id="KW-0378">Hydrolase</keyword>
<dbReference type="InterPro" id="IPR027417">
    <property type="entry name" value="P-loop_NTPase"/>
</dbReference>
<dbReference type="Pfam" id="PF13604">
    <property type="entry name" value="AAA_30"/>
    <property type="match status" value="1"/>
</dbReference>